<accession>A0ABT8CWK0</accession>
<dbReference type="Proteomes" id="UP001242368">
    <property type="component" value="Unassembled WGS sequence"/>
</dbReference>
<dbReference type="InterPro" id="IPR013320">
    <property type="entry name" value="ConA-like_dom_sf"/>
</dbReference>
<dbReference type="InterPro" id="IPR026444">
    <property type="entry name" value="Secre_tail"/>
</dbReference>
<dbReference type="Gene3D" id="2.60.120.560">
    <property type="entry name" value="Exo-inulinase, domain 1"/>
    <property type="match status" value="1"/>
</dbReference>
<comment type="caution">
    <text evidence="4">The sequence shown here is derived from an EMBL/GenBank/DDBJ whole genome shotgun (WGS) entry which is preliminary data.</text>
</comment>
<evidence type="ECO:0000259" key="3">
    <source>
        <dbReference type="Pfam" id="PF18962"/>
    </source>
</evidence>
<evidence type="ECO:0000313" key="4">
    <source>
        <dbReference type="EMBL" id="MDN3708126.1"/>
    </source>
</evidence>
<feature type="domain" description="Secretion system C-terminal sorting" evidence="3">
    <location>
        <begin position="239"/>
        <end position="311"/>
    </location>
</feature>
<evidence type="ECO:0000256" key="1">
    <source>
        <dbReference type="ARBA" id="ARBA00022729"/>
    </source>
</evidence>
<keyword evidence="1 2" id="KW-0732">Signal</keyword>
<dbReference type="RefSeq" id="WP_290364008.1">
    <property type="nucleotide sequence ID" value="NZ_JAUFQU010000001.1"/>
</dbReference>
<organism evidence="4 5">
    <name type="scientific">Paenimyroides ceti</name>
    <dbReference type="NCBI Taxonomy" id="395087"/>
    <lineage>
        <taxon>Bacteria</taxon>
        <taxon>Pseudomonadati</taxon>
        <taxon>Bacteroidota</taxon>
        <taxon>Flavobacteriia</taxon>
        <taxon>Flavobacteriales</taxon>
        <taxon>Flavobacteriaceae</taxon>
        <taxon>Paenimyroides</taxon>
    </lineage>
</organism>
<dbReference type="SUPFAM" id="SSF49899">
    <property type="entry name" value="Concanavalin A-like lectins/glucanases"/>
    <property type="match status" value="1"/>
</dbReference>
<proteinExistence type="predicted"/>
<reference evidence="5" key="1">
    <citation type="journal article" date="2019" name="Int. J. Syst. Evol. Microbiol.">
        <title>The Global Catalogue of Microorganisms (GCM) 10K type strain sequencing project: providing services to taxonomists for standard genome sequencing and annotation.</title>
        <authorList>
            <consortium name="The Broad Institute Genomics Platform"/>
            <consortium name="The Broad Institute Genome Sequencing Center for Infectious Disease"/>
            <person name="Wu L."/>
            <person name="Ma J."/>
        </authorList>
    </citation>
    <scope>NUCLEOTIDE SEQUENCE [LARGE SCALE GENOMIC DNA]</scope>
    <source>
        <strain evidence="5">CECT 7184</strain>
    </source>
</reference>
<gene>
    <name evidence="4" type="ORF">QW060_13525</name>
</gene>
<evidence type="ECO:0000313" key="5">
    <source>
        <dbReference type="Proteomes" id="UP001242368"/>
    </source>
</evidence>
<keyword evidence="5" id="KW-1185">Reference proteome</keyword>
<dbReference type="NCBIfam" id="TIGR04183">
    <property type="entry name" value="Por_Secre_tail"/>
    <property type="match status" value="1"/>
</dbReference>
<dbReference type="Pfam" id="PF18962">
    <property type="entry name" value="Por_Secre_tail"/>
    <property type="match status" value="1"/>
</dbReference>
<name>A0ABT8CWK0_9FLAO</name>
<dbReference type="EMBL" id="JAUFQU010000001">
    <property type="protein sequence ID" value="MDN3708126.1"/>
    <property type="molecule type" value="Genomic_DNA"/>
</dbReference>
<feature type="signal peptide" evidence="2">
    <location>
        <begin position="1"/>
        <end position="23"/>
    </location>
</feature>
<sequence>MKKKLLYLTCLLSYGLYTNSMNAQTMISFEASEGFSTGTINAQNGWYVTSDEDGNFISEQEISSAMASNGTQSFKIDEDPTFSPQTTPVMGGFYDFADPLASTHYTIEADFYISEDGGANFQMAIAGAVNYIALFQFDFENNFRTVETVNNVTNWSNIPNLAWQPQTWYTIKIEVEGNVTKYYIDGTLARTGTTLSSEQFEHMQLTHDNWGGYAHIDNIIITDLNSASTYNPEKFEYNVYPNPATNAITIAMKDNSRGLDQIAITDLNGRTVKTFELNKENEITLDISDVASGIYLMRITSQDAVETRKIVKK</sequence>
<feature type="chain" id="PRO_5045918998" evidence="2">
    <location>
        <begin position="24"/>
        <end position="313"/>
    </location>
</feature>
<protein>
    <submittedName>
        <fullName evidence="4">T9SS type A sorting domain-containing protein</fullName>
    </submittedName>
</protein>
<evidence type="ECO:0000256" key="2">
    <source>
        <dbReference type="SAM" id="SignalP"/>
    </source>
</evidence>